<protein>
    <submittedName>
        <fullName evidence="2">Uncharacterized protein</fullName>
    </submittedName>
</protein>
<organism evidence="2 3">
    <name type="scientific">Candidatus Hepatoplasma crinochetorum Av</name>
    <dbReference type="NCBI Taxonomy" id="1427984"/>
    <lineage>
        <taxon>Bacteria</taxon>
        <taxon>Bacillati</taxon>
        <taxon>Mycoplasmatota</taxon>
        <taxon>Mollicutes</taxon>
        <taxon>Candidatus Hepatoplasmataceae</taxon>
        <taxon>Candidatus Hepatoplasma</taxon>
    </lineage>
</organism>
<dbReference type="KEGG" id="hcr:X271_00212"/>
<dbReference type="EMBL" id="CP006932">
    <property type="protein sequence ID" value="AHK22321.1"/>
    <property type="molecule type" value="Genomic_DNA"/>
</dbReference>
<dbReference type="STRING" id="1427984.X271_00212"/>
<keyword evidence="1" id="KW-0472">Membrane</keyword>
<evidence type="ECO:0000313" key="3">
    <source>
        <dbReference type="Proteomes" id="UP000019450"/>
    </source>
</evidence>
<evidence type="ECO:0000313" key="2">
    <source>
        <dbReference type="EMBL" id="AHK22321.1"/>
    </source>
</evidence>
<dbReference type="HOGENOM" id="CLU_682749_0_0_14"/>
<proteinExistence type="predicted"/>
<dbReference type="Proteomes" id="UP000019450">
    <property type="component" value="Chromosome"/>
</dbReference>
<evidence type="ECO:0000256" key="1">
    <source>
        <dbReference type="SAM" id="Phobius"/>
    </source>
</evidence>
<sequence>MYWFKRVLWAFFLFFWLFICWLIVFFFLKPQDNSFIYDFLNKYNPIEYIPENSQQHPGINYQIQFDQKVEKPIGWSEFTSGNPSEIEDYVEKNVTYDSSVNNINVSNLGNYSADIYFSSDPTTWEDPNIDNPYGNGRSYEVVGIQISYLVGVLNVVDLVKGGDFEFNPIWDSNDLINPDDPNYDPLNTPLTIRKDDPSTWTLEYHLNDISTDHRNPLENIIFYSFWINVIYEDTESNQLFMSTDFSGMDRGFVANDHQEYNQNVKIQWKRDNGTFATDYYNGDPTDTRGLLYPEYDEVYFQYQDQTENPVDDISTLDSIVIQILNVNLLSVAYDNNLPDWINDHYDQIISNLNDTLSWVAYVVICFLITFIMALIALIFLFISSSYKSSDSYIEKKNNKQNKE</sequence>
<keyword evidence="3" id="KW-1185">Reference proteome</keyword>
<keyword evidence="1" id="KW-1133">Transmembrane helix</keyword>
<reference evidence="2 3" key="1">
    <citation type="journal article" date="2014" name="Genome Biol. Evol.">
        <title>Phylogenomics of "Candidatus Hepatoplasma crinochetorum," a Lineage of Mollicutes Associated with Noninsect Arthropods.</title>
        <authorList>
            <person name="Leclercq S."/>
            <person name="Dittmer J."/>
            <person name="Bouchon D."/>
            <person name="Cordaux R."/>
        </authorList>
    </citation>
    <scope>NUCLEOTIDE SEQUENCE [LARGE SCALE GENOMIC DNA]</scope>
    <source>
        <strain evidence="2 3">Av</strain>
    </source>
</reference>
<gene>
    <name evidence="2" type="ORF">X271_00212</name>
</gene>
<dbReference type="AlphaFoldDB" id="W8GMR3"/>
<accession>W8GMR3</accession>
<feature type="transmembrane region" description="Helical" evidence="1">
    <location>
        <begin position="7"/>
        <end position="28"/>
    </location>
</feature>
<name>W8GMR3_9MOLU</name>
<keyword evidence="1" id="KW-0812">Transmembrane</keyword>
<feature type="transmembrane region" description="Helical" evidence="1">
    <location>
        <begin position="358"/>
        <end position="382"/>
    </location>
</feature>